<feature type="transmembrane region" description="Helical" evidence="6">
    <location>
        <begin position="200"/>
        <end position="221"/>
    </location>
</feature>
<dbReference type="RefSeq" id="WP_095673107.1">
    <property type="nucleotide sequence ID" value="NZ_CP016773.1"/>
</dbReference>
<dbReference type="InterPro" id="IPR018076">
    <property type="entry name" value="T2SS_GspF_dom"/>
</dbReference>
<reference evidence="8 9" key="1">
    <citation type="submission" date="2016-07" db="EMBL/GenBank/DDBJ databases">
        <title>High microdiversification within the ubiquitous acI lineage of Actinobacteria.</title>
        <authorList>
            <person name="Neuenschwander S.M."/>
            <person name="Salcher M."/>
            <person name="Ghai R."/>
            <person name="Pernthaler J."/>
        </authorList>
    </citation>
    <scope>NUCLEOTIDE SEQUENCE [LARGE SCALE GENOMIC DNA]</scope>
    <source>
        <strain evidence="8">MMS-IA-56</strain>
    </source>
</reference>
<dbReference type="PANTHER" id="PTHR35007:SF2">
    <property type="entry name" value="PILUS ASSEMBLE PROTEIN"/>
    <property type="match status" value="1"/>
</dbReference>
<evidence type="ECO:0000256" key="2">
    <source>
        <dbReference type="ARBA" id="ARBA00022475"/>
    </source>
</evidence>
<proteinExistence type="predicted"/>
<evidence type="ECO:0000313" key="8">
    <source>
        <dbReference type="EMBL" id="ASY15512.1"/>
    </source>
</evidence>
<evidence type="ECO:0000256" key="5">
    <source>
        <dbReference type="ARBA" id="ARBA00023136"/>
    </source>
</evidence>
<gene>
    <name evidence="8" type="ORF">A1sIA56_00980</name>
</gene>
<dbReference type="GO" id="GO:0005886">
    <property type="term" value="C:plasma membrane"/>
    <property type="evidence" value="ECO:0007669"/>
    <property type="project" value="UniProtKB-SubCell"/>
</dbReference>
<keyword evidence="2" id="KW-1003">Cell membrane</keyword>
<dbReference type="Proteomes" id="UP000217215">
    <property type="component" value="Chromosome"/>
</dbReference>
<evidence type="ECO:0000256" key="4">
    <source>
        <dbReference type="ARBA" id="ARBA00022989"/>
    </source>
</evidence>
<feature type="transmembrane region" description="Helical" evidence="6">
    <location>
        <begin position="169"/>
        <end position="188"/>
    </location>
</feature>
<dbReference type="KEGG" id="psuf:A1sIA56_00980"/>
<evidence type="ECO:0000259" key="7">
    <source>
        <dbReference type="Pfam" id="PF00482"/>
    </source>
</evidence>
<feature type="transmembrane region" description="Helical" evidence="6">
    <location>
        <begin position="12"/>
        <end position="42"/>
    </location>
</feature>
<comment type="subcellular location">
    <subcellularLocation>
        <location evidence="1">Cell membrane</location>
        <topology evidence="1">Multi-pass membrane protein</topology>
    </subcellularLocation>
</comment>
<evidence type="ECO:0000256" key="6">
    <source>
        <dbReference type="SAM" id="Phobius"/>
    </source>
</evidence>
<organism evidence="8 9">
    <name type="scientific">Candidatus Planktophila sulfonica</name>
    <dbReference type="NCBI Taxonomy" id="1884904"/>
    <lineage>
        <taxon>Bacteria</taxon>
        <taxon>Bacillati</taxon>
        <taxon>Actinomycetota</taxon>
        <taxon>Actinomycetes</taxon>
        <taxon>Candidatus Nanopelagicales</taxon>
        <taxon>Candidatus Nanopelagicaceae</taxon>
        <taxon>Candidatus Planktophila</taxon>
    </lineage>
</organism>
<dbReference type="PANTHER" id="PTHR35007">
    <property type="entry name" value="INTEGRAL MEMBRANE PROTEIN-RELATED"/>
    <property type="match status" value="1"/>
</dbReference>
<keyword evidence="3 6" id="KW-0812">Transmembrane</keyword>
<keyword evidence="5 6" id="KW-0472">Membrane</keyword>
<evidence type="ECO:0000256" key="1">
    <source>
        <dbReference type="ARBA" id="ARBA00004651"/>
    </source>
</evidence>
<name>A0A249KFD6_9ACTN</name>
<protein>
    <submittedName>
        <fullName evidence="8">Tight adherence protein B</fullName>
    </submittedName>
</protein>
<keyword evidence="9" id="KW-1185">Reference proteome</keyword>
<dbReference type="EMBL" id="CP016773">
    <property type="protein sequence ID" value="ASY15512.1"/>
    <property type="molecule type" value="Genomic_DNA"/>
</dbReference>
<dbReference type="Pfam" id="PF00482">
    <property type="entry name" value="T2SSF"/>
    <property type="match status" value="1"/>
</dbReference>
<evidence type="ECO:0000313" key="9">
    <source>
        <dbReference type="Proteomes" id="UP000217215"/>
    </source>
</evidence>
<dbReference type="OrthoDB" id="3217742at2"/>
<feature type="domain" description="Type II secretion system protein GspF" evidence="7">
    <location>
        <begin position="63"/>
        <end position="188"/>
    </location>
</feature>
<dbReference type="AlphaFoldDB" id="A0A249KFD6"/>
<accession>A0A249KFD6</accession>
<evidence type="ECO:0000256" key="3">
    <source>
        <dbReference type="ARBA" id="ARBA00022692"/>
    </source>
</evidence>
<sequence>MKTGRVTQVAIVLASGLVAFAFSQSIYIATAFSSFIAIFLFIAQRKSESKRTASIQGGVPELIDILISGVQSGLSLNESLAGMADRGPEIFKDEFKSFNQEMRLHGDIRTALIHVKESLAEPNIDQVVEALLISRELGGAELLNILRLLSKFIREDLTLRREIVVKQSWIKNSAHLSAAAPWILLLLLSTQPSTSEAFSTSGGVLILITGLGFTALAYVWMNHLSKMPYPNRIFIDAEMTPAQ</sequence>
<keyword evidence="4 6" id="KW-1133">Transmembrane helix</keyword>